<reference evidence="5 6" key="1">
    <citation type="journal article" date="2015" name="Nature">
        <title>rRNA introns, odd ribosomes, and small enigmatic genomes across a large radiation of phyla.</title>
        <authorList>
            <person name="Brown C.T."/>
            <person name="Hug L.A."/>
            <person name="Thomas B.C."/>
            <person name="Sharon I."/>
            <person name="Castelle C.J."/>
            <person name="Singh A."/>
            <person name="Wilkins M.J."/>
            <person name="Williams K.H."/>
            <person name="Banfield J.F."/>
        </authorList>
    </citation>
    <scope>NUCLEOTIDE SEQUENCE [LARGE SCALE GENOMIC DNA]</scope>
</reference>
<sequence>MEKDFILGKKELNKIKNVRNREGEIIPFNINKIADAIYKAFVMTNEGEKKEAKDVATRVFHKLIQIKVKSNEKKFIPMVEMIQDLVEAELMDLGYHLTAKSYILYRSKRAELRREVGTIPTESKKIFDESSSYFVSSYEEFIFYRTYSKWQDALGRRETWIETIDRFMAYMKKNLGDKMSQKDYSEVKEAILKQEVCPSMRLLWSAGEACDKTNVWAYNCSYVAPSAWQDLGEIMYILMCGAGLGVAKLGLTVMI</sequence>
<dbReference type="EMBL" id="LBRA01000001">
    <property type="protein sequence ID" value="KKP88658.1"/>
    <property type="molecule type" value="Genomic_DNA"/>
</dbReference>
<evidence type="ECO:0000313" key="6">
    <source>
        <dbReference type="Proteomes" id="UP000034683"/>
    </source>
</evidence>
<dbReference type="GO" id="GO:0008998">
    <property type="term" value="F:ribonucleoside-triphosphate reductase (thioredoxin) activity"/>
    <property type="evidence" value="ECO:0007669"/>
    <property type="project" value="TreeGrafter"/>
</dbReference>
<dbReference type="PANTHER" id="PTHR21075:SF0">
    <property type="entry name" value="ANAEROBIC RIBONUCLEOSIDE-TRIPHOSPHATE REDUCTASE"/>
    <property type="match status" value="1"/>
</dbReference>
<evidence type="ECO:0000259" key="4">
    <source>
        <dbReference type="PROSITE" id="PS51161"/>
    </source>
</evidence>
<dbReference type="PANTHER" id="PTHR21075">
    <property type="entry name" value="ANAEROBIC RIBONUCLEOSIDE-TRIPHOSPHATE REDUCTASE"/>
    <property type="match status" value="1"/>
</dbReference>
<dbReference type="InterPro" id="IPR005144">
    <property type="entry name" value="ATP-cone_dom"/>
</dbReference>
<accession>A0A0G0D5W4</accession>
<keyword evidence="2 3" id="KW-0067">ATP-binding</keyword>
<comment type="caution">
    <text evidence="5">The sequence shown here is derived from an EMBL/GenBank/DDBJ whole genome shotgun (WGS) entry which is preliminary data.</text>
</comment>
<evidence type="ECO:0000313" key="5">
    <source>
        <dbReference type="EMBL" id="KKP88658.1"/>
    </source>
</evidence>
<dbReference type="Pfam" id="PF03477">
    <property type="entry name" value="ATP-cone"/>
    <property type="match status" value="1"/>
</dbReference>
<dbReference type="AlphaFoldDB" id="A0A0G0D5W4"/>
<dbReference type="Proteomes" id="UP000034683">
    <property type="component" value="Unassembled WGS sequence"/>
</dbReference>
<dbReference type="GO" id="GO:0005524">
    <property type="term" value="F:ATP binding"/>
    <property type="evidence" value="ECO:0007669"/>
    <property type="project" value="UniProtKB-UniRule"/>
</dbReference>
<dbReference type="Pfam" id="PF17975">
    <property type="entry name" value="RNR_Alpha"/>
    <property type="match status" value="1"/>
</dbReference>
<evidence type="ECO:0000256" key="3">
    <source>
        <dbReference type="PROSITE-ProRule" id="PRU00492"/>
    </source>
</evidence>
<feature type="domain" description="ATP-cone" evidence="4">
    <location>
        <begin position="16"/>
        <end position="113"/>
    </location>
</feature>
<dbReference type="SUPFAM" id="SSF51998">
    <property type="entry name" value="PFL-like glycyl radical enzymes"/>
    <property type="match status" value="1"/>
</dbReference>
<protein>
    <submittedName>
        <fullName evidence="5">Ribonucleoside-triphosphate reductase</fullName>
    </submittedName>
</protein>
<dbReference type="PROSITE" id="PS51161">
    <property type="entry name" value="ATP_CONE"/>
    <property type="match status" value="1"/>
</dbReference>
<dbReference type="GO" id="GO:0009265">
    <property type="term" value="P:2'-deoxyribonucleotide biosynthetic process"/>
    <property type="evidence" value="ECO:0007669"/>
    <property type="project" value="TreeGrafter"/>
</dbReference>
<organism evidence="5 6">
    <name type="scientific">Candidatus Nomurabacteria bacterium GW2011_GWA2_35_80</name>
    <dbReference type="NCBI Taxonomy" id="1618733"/>
    <lineage>
        <taxon>Bacteria</taxon>
        <taxon>Candidatus Nomuraibacteriota</taxon>
    </lineage>
</organism>
<dbReference type="GO" id="GO:0004748">
    <property type="term" value="F:ribonucleoside-diphosphate reductase activity, thioredoxin disulfide as acceptor"/>
    <property type="evidence" value="ECO:0007669"/>
    <property type="project" value="TreeGrafter"/>
</dbReference>
<evidence type="ECO:0000256" key="2">
    <source>
        <dbReference type="ARBA" id="ARBA00022840"/>
    </source>
</evidence>
<dbReference type="InterPro" id="IPR040763">
    <property type="entry name" value="RNR_alpha_hel"/>
</dbReference>
<dbReference type="Gene3D" id="3.20.70.20">
    <property type="match status" value="1"/>
</dbReference>
<evidence type="ECO:0000256" key="1">
    <source>
        <dbReference type="ARBA" id="ARBA00022741"/>
    </source>
</evidence>
<dbReference type="GO" id="GO:0031250">
    <property type="term" value="C:anaerobic ribonucleoside-triphosphate reductase complex"/>
    <property type="evidence" value="ECO:0007669"/>
    <property type="project" value="TreeGrafter"/>
</dbReference>
<keyword evidence="1 3" id="KW-0547">Nucleotide-binding</keyword>
<name>A0A0G0D5W4_9BACT</name>
<proteinExistence type="predicted"/>
<gene>
    <name evidence="5" type="ORF">UR92_C0001G0037</name>
</gene>